<sequence>MSLKQIIACKLHSKPMIEFTSKRQKRGTFLIIEISPSSETIGSFWVQKRTTVKKQCKQEDSSHRFTLFLVFLFLAICSLCHDLIVSLLQLEMMSYFYPNSSRRQMETFPSSRRNRKLRHESRSKRGNQPEAAIQDRGFLEKSDVLKNSSLRIIVYNNYIRTTSEH</sequence>
<reference evidence="3" key="1">
    <citation type="submission" date="2023-03" db="UniProtKB">
        <authorList>
            <consortium name="EnsemblPlants"/>
        </authorList>
    </citation>
    <scope>IDENTIFICATION</scope>
</reference>
<evidence type="ECO:0000256" key="2">
    <source>
        <dbReference type="SAM" id="Phobius"/>
    </source>
</evidence>
<accession>A0A9I9EI68</accession>
<dbReference type="EnsemblPlants" id="MELO3C034129.2.1">
    <property type="protein sequence ID" value="MELO3C034129.2.1"/>
    <property type="gene ID" value="MELO3C034129.2"/>
</dbReference>
<dbReference type="Gramene" id="MELO3C034129.2.1">
    <property type="protein sequence ID" value="MELO3C034129.2.1"/>
    <property type="gene ID" value="MELO3C034129.2"/>
</dbReference>
<feature type="region of interest" description="Disordered" evidence="1">
    <location>
        <begin position="106"/>
        <end position="132"/>
    </location>
</feature>
<proteinExistence type="predicted"/>
<feature type="transmembrane region" description="Helical" evidence="2">
    <location>
        <begin position="67"/>
        <end position="90"/>
    </location>
</feature>
<evidence type="ECO:0000256" key="1">
    <source>
        <dbReference type="SAM" id="MobiDB-lite"/>
    </source>
</evidence>
<keyword evidence="2" id="KW-0812">Transmembrane</keyword>
<feature type="compositionally biased region" description="Basic residues" evidence="1">
    <location>
        <begin position="112"/>
        <end position="125"/>
    </location>
</feature>
<keyword evidence="2" id="KW-1133">Transmembrane helix</keyword>
<dbReference type="AlphaFoldDB" id="A0A9I9EI68"/>
<protein>
    <submittedName>
        <fullName evidence="3">Uncharacterized protein</fullName>
    </submittedName>
</protein>
<organism evidence="3">
    <name type="scientific">Cucumis melo</name>
    <name type="common">Muskmelon</name>
    <dbReference type="NCBI Taxonomy" id="3656"/>
    <lineage>
        <taxon>Eukaryota</taxon>
        <taxon>Viridiplantae</taxon>
        <taxon>Streptophyta</taxon>
        <taxon>Embryophyta</taxon>
        <taxon>Tracheophyta</taxon>
        <taxon>Spermatophyta</taxon>
        <taxon>Magnoliopsida</taxon>
        <taxon>eudicotyledons</taxon>
        <taxon>Gunneridae</taxon>
        <taxon>Pentapetalae</taxon>
        <taxon>rosids</taxon>
        <taxon>fabids</taxon>
        <taxon>Cucurbitales</taxon>
        <taxon>Cucurbitaceae</taxon>
        <taxon>Benincaseae</taxon>
        <taxon>Cucumis</taxon>
    </lineage>
</organism>
<name>A0A9I9EI68_CUCME</name>
<keyword evidence="2" id="KW-0472">Membrane</keyword>
<evidence type="ECO:0000313" key="3">
    <source>
        <dbReference type="EnsemblPlants" id="MELO3C034129.2.1"/>
    </source>
</evidence>